<protein>
    <recommendedName>
        <fullName evidence="2">Deoxyribonuclease NucA/NucB domain-containing protein</fullName>
    </recommendedName>
</protein>
<keyword evidence="1" id="KW-0732">Signal</keyword>
<feature type="chain" id="PRO_5042139137" description="Deoxyribonuclease NucA/NucB domain-containing protein" evidence="1">
    <location>
        <begin position="21"/>
        <end position="524"/>
    </location>
</feature>
<dbReference type="EMBL" id="VCAU01000014">
    <property type="protein sequence ID" value="KAF9892097.1"/>
    <property type="molecule type" value="Genomic_DNA"/>
</dbReference>
<reference evidence="3" key="2">
    <citation type="submission" date="2020-02" db="EMBL/GenBank/DDBJ databases">
        <authorList>
            <person name="Gilchrist C.L.M."/>
            <person name="Chooi Y.-H."/>
        </authorList>
    </citation>
    <scope>NUCLEOTIDE SEQUENCE</scope>
    <source>
        <strain evidence="3">MST-FP2251</strain>
    </source>
</reference>
<comment type="caution">
    <text evidence="3">The sequence shown here is derived from an EMBL/GenBank/DDBJ whole genome shotgun (WGS) entry which is preliminary data.</text>
</comment>
<sequence>MRPILVALLLFSFIVCLVQADDGEYIAASPFGQSDVEEDGGYLDDSDGTLDERSVLDVLTKRQRRHARRRRPAALPNTRTAPWIGRAAGPAGCDAVQENVRRRDTNAARALGLVQWASYAVGRSAVVKERFAVRIRKDAVEQIRRTSTTTTTSKKSKTSTISCKNTPTIDIEARAVVATGVAEAGLEARNAPEKRQAMKDAMKLYCEQDDEDIPVMYFPLIPGRTEELIRSTCGGIGGGSEVLLHWAKDGKTRDRRKTAGCKDYCKKRGEEWSDEWHDRNECDEFPPASTTEGGDPNCHKMCIPWFQNSLGGSMIWSYATTVYSLKKGQAFIIRVIPGCEYLEILDELERRETDPEMDAQIRKGLEVLDQIERRQSDTTQLSNSSSSWYEDPRIGAKDGYGWIFNGIFDAPDGEYSMNIGLSQQVEQLAIIDGNGDEYLSETNPDKDGSYSITVEDATDLSIVAYGKKEDDIKISYSAQVAPLAANTATSAPTATTSSSTGSVASLDLVIGSLVGVAIVVALFC</sequence>
<keyword evidence="4" id="KW-1185">Reference proteome</keyword>
<proteinExistence type="predicted"/>
<dbReference type="InterPro" id="IPR029476">
    <property type="entry name" value="DNase_NucA_NucB"/>
</dbReference>
<feature type="domain" description="Deoxyribonuclease NucA/NucB" evidence="2">
    <location>
        <begin position="243"/>
        <end position="333"/>
    </location>
</feature>
<reference evidence="3" key="1">
    <citation type="journal article" date="2019" name="Beilstein J. Org. Chem.">
        <title>Nanangenines: drimane sesquiterpenoids as the dominant metabolite cohort of a novel Australian fungus, Aspergillus nanangensis.</title>
        <authorList>
            <person name="Lacey H.J."/>
            <person name="Gilchrist C.L.M."/>
            <person name="Crombie A."/>
            <person name="Kalaitzis J.A."/>
            <person name="Vuong D."/>
            <person name="Rutledge P.J."/>
            <person name="Turner P."/>
            <person name="Pitt J.I."/>
            <person name="Lacey E."/>
            <person name="Chooi Y.H."/>
            <person name="Piggott A.M."/>
        </authorList>
    </citation>
    <scope>NUCLEOTIDE SEQUENCE</scope>
    <source>
        <strain evidence="3">MST-FP2251</strain>
    </source>
</reference>
<evidence type="ECO:0000259" key="2">
    <source>
        <dbReference type="Pfam" id="PF14040"/>
    </source>
</evidence>
<dbReference type="AlphaFoldDB" id="A0AAD4CUS4"/>
<dbReference type="Pfam" id="PF14040">
    <property type="entry name" value="DNase_NucA_NucB"/>
    <property type="match status" value="1"/>
</dbReference>
<dbReference type="Proteomes" id="UP001194746">
    <property type="component" value="Unassembled WGS sequence"/>
</dbReference>
<organism evidence="3 4">
    <name type="scientific">Aspergillus nanangensis</name>
    <dbReference type="NCBI Taxonomy" id="2582783"/>
    <lineage>
        <taxon>Eukaryota</taxon>
        <taxon>Fungi</taxon>
        <taxon>Dikarya</taxon>
        <taxon>Ascomycota</taxon>
        <taxon>Pezizomycotina</taxon>
        <taxon>Eurotiomycetes</taxon>
        <taxon>Eurotiomycetidae</taxon>
        <taxon>Eurotiales</taxon>
        <taxon>Aspergillaceae</taxon>
        <taxon>Aspergillus</taxon>
        <taxon>Aspergillus subgen. Circumdati</taxon>
    </lineage>
</organism>
<gene>
    <name evidence="3" type="ORF">FE257_002503</name>
</gene>
<evidence type="ECO:0000256" key="1">
    <source>
        <dbReference type="SAM" id="SignalP"/>
    </source>
</evidence>
<evidence type="ECO:0000313" key="3">
    <source>
        <dbReference type="EMBL" id="KAF9892097.1"/>
    </source>
</evidence>
<name>A0AAD4CUS4_ASPNN</name>
<feature type="signal peptide" evidence="1">
    <location>
        <begin position="1"/>
        <end position="20"/>
    </location>
</feature>
<accession>A0AAD4CUS4</accession>
<evidence type="ECO:0000313" key="4">
    <source>
        <dbReference type="Proteomes" id="UP001194746"/>
    </source>
</evidence>